<protein>
    <recommendedName>
        <fullName evidence="2">TonB C-terminal domain-containing protein</fullName>
    </recommendedName>
</protein>
<dbReference type="Proteomes" id="UP000321250">
    <property type="component" value="Unassembled WGS sequence"/>
</dbReference>
<keyword evidence="4" id="KW-1185">Reference proteome</keyword>
<dbReference type="SUPFAM" id="SSF74653">
    <property type="entry name" value="TolA/TonB C-terminal domain"/>
    <property type="match status" value="1"/>
</dbReference>
<evidence type="ECO:0000313" key="3">
    <source>
        <dbReference type="EMBL" id="TXC70806.1"/>
    </source>
</evidence>
<dbReference type="InterPro" id="IPR037682">
    <property type="entry name" value="TonB_C"/>
</dbReference>
<evidence type="ECO:0000313" key="4">
    <source>
        <dbReference type="Proteomes" id="UP000321250"/>
    </source>
</evidence>
<dbReference type="Gene3D" id="1.25.40.10">
    <property type="entry name" value="Tetratricopeptide repeat domain"/>
    <property type="match status" value="1"/>
</dbReference>
<dbReference type="RefSeq" id="WP_147081462.1">
    <property type="nucleotide sequence ID" value="NZ_VOQR01000001.1"/>
</dbReference>
<organism evidence="3 4">
    <name type="scientific">Sphingomonas ginsenosidivorax</name>
    <dbReference type="NCBI Taxonomy" id="862135"/>
    <lineage>
        <taxon>Bacteria</taxon>
        <taxon>Pseudomonadati</taxon>
        <taxon>Pseudomonadota</taxon>
        <taxon>Alphaproteobacteria</taxon>
        <taxon>Sphingomonadales</taxon>
        <taxon>Sphingomonadaceae</taxon>
        <taxon>Sphingomonas</taxon>
    </lineage>
</organism>
<dbReference type="OrthoDB" id="7490440at2"/>
<sequence length="652" mass="68785">MRIRSIGALGAVCLALSTATAQVPSVQQDFEAAAALDAKGDRAAALAAWEKLEARTRPGSRSRGLVLVRKGAALFALQRSDDAVQAARAGLALLPASDASLAEDRWRAYQQLGNVAQDAIDYASAGEAYAAAEKASPSAAYRMTSMLAFVETAVFADPAAAEATLARIDALAAGAPFDKSSKAVIARRHALVLLNRGDFAGARTHAADAVKLLGGLTSQTDVRDVSARSDAAIASLLSGRSDDARRYMAMTGAGRLTNGTFDPAVQMTPPDCGGEADLKPQDMAVVEFSIANDGTVFGVAPIYAAGGGRVAMEFARAARDWSWTPEQVKELPPFFRANVRVEMRCSTSFERPSIGTVLNGDTRAWLATKGLEAPVEQHGGDAAAVGRQRATLSAVEAEAGPTALAVLPALYALAANAVVGREESNRLWVRARGIAQANAAPPLVRLFFDMQERLTSTSDNWRGNIYPRILTPLLAEPVYAADPSARAAIRLFMADRERRANSGRARQLLREVADDPALPANDPMRIGALIRLASAEEASGNKQAARASFDKSGLAANQCAILDTAPRLISASGTFPEEAQTWGFEGWTQTQFDVAADGKVLNQRAVLSYPPFIFTRAGVAAVGGARFSKTFRPDGGVGCGGLTRRIAFRIPG</sequence>
<feature type="chain" id="PRO_5022955493" description="TonB C-terminal domain-containing protein" evidence="1">
    <location>
        <begin position="22"/>
        <end position="652"/>
    </location>
</feature>
<evidence type="ECO:0000259" key="2">
    <source>
        <dbReference type="PROSITE" id="PS52015"/>
    </source>
</evidence>
<dbReference type="PROSITE" id="PS52015">
    <property type="entry name" value="TONB_CTD"/>
    <property type="match status" value="1"/>
</dbReference>
<dbReference type="Gene3D" id="3.30.2420.10">
    <property type="entry name" value="TonB"/>
    <property type="match status" value="1"/>
</dbReference>
<gene>
    <name evidence="3" type="ORF">FSB78_07530</name>
</gene>
<comment type="caution">
    <text evidence="3">The sequence shown here is derived from an EMBL/GenBank/DDBJ whole genome shotgun (WGS) entry which is preliminary data.</text>
</comment>
<proteinExistence type="predicted"/>
<feature type="domain" description="TonB C-terminal" evidence="2">
    <location>
        <begin position="560"/>
        <end position="652"/>
    </location>
</feature>
<feature type="signal peptide" evidence="1">
    <location>
        <begin position="1"/>
        <end position="21"/>
    </location>
</feature>
<dbReference type="GO" id="GO:0055085">
    <property type="term" value="P:transmembrane transport"/>
    <property type="evidence" value="ECO:0007669"/>
    <property type="project" value="InterPro"/>
</dbReference>
<accession>A0A5C6UF86</accession>
<keyword evidence="1" id="KW-0732">Signal</keyword>
<evidence type="ECO:0000256" key="1">
    <source>
        <dbReference type="SAM" id="SignalP"/>
    </source>
</evidence>
<dbReference type="SUPFAM" id="SSF48452">
    <property type="entry name" value="TPR-like"/>
    <property type="match status" value="1"/>
</dbReference>
<dbReference type="EMBL" id="VOQR01000001">
    <property type="protein sequence ID" value="TXC70806.1"/>
    <property type="molecule type" value="Genomic_DNA"/>
</dbReference>
<dbReference type="AlphaFoldDB" id="A0A5C6UF86"/>
<dbReference type="InterPro" id="IPR011990">
    <property type="entry name" value="TPR-like_helical_dom_sf"/>
</dbReference>
<name>A0A5C6UF86_9SPHN</name>
<reference evidence="3 4" key="1">
    <citation type="journal article" date="2013" name="Antonie Van Leeuwenhoek">
        <title>Sphingomonas ginsenosidivorax sp. nov., with the ability to transform ginsenosides.</title>
        <authorList>
            <person name="Jin X.F."/>
            <person name="Kim J.K."/>
            <person name="Liu Q.M."/>
            <person name="Kang M.S."/>
            <person name="He D."/>
            <person name="Jin F.X."/>
            <person name="Kim S.C."/>
            <person name="Im W.T."/>
        </authorList>
    </citation>
    <scope>NUCLEOTIDE SEQUENCE [LARGE SCALE GENOMIC DNA]</scope>
    <source>
        <strain evidence="3 4">KHI67</strain>
    </source>
</reference>